<evidence type="ECO:0000256" key="5">
    <source>
        <dbReference type="ARBA" id="ARBA00023136"/>
    </source>
</evidence>
<dbReference type="GO" id="GO:0009279">
    <property type="term" value="C:cell outer membrane"/>
    <property type="evidence" value="ECO:0007669"/>
    <property type="project" value="UniProtKB-SubCell"/>
</dbReference>
<accession>A0A8J7J499</accession>
<dbReference type="InterPro" id="IPR018247">
    <property type="entry name" value="EF_Hand_1_Ca_BS"/>
</dbReference>
<evidence type="ECO:0000313" key="11">
    <source>
        <dbReference type="Proteomes" id="UP000610931"/>
    </source>
</evidence>
<evidence type="ECO:0000256" key="6">
    <source>
        <dbReference type="ARBA" id="ARBA00023237"/>
    </source>
</evidence>
<dbReference type="NCBIfam" id="TIGR04056">
    <property type="entry name" value="OMP_RagA_SusC"/>
    <property type="match status" value="1"/>
</dbReference>
<reference evidence="10" key="1">
    <citation type="submission" date="2020-12" db="EMBL/GenBank/DDBJ databases">
        <title>Snuella sp. nov., isolated from sediment in Incheon.</title>
        <authorList>
            <person name="Kim W."/>
        </authorList>
    </citation>
    <scope>NUCLEOTIDE SEQUENCE</scope>
    <source>
        <strain evidence="10">CAU 1569</strain>
    </source>
</reference>
<dbReference type="InterPro" id="IPR023996">
    <property type="entry name" value="TonB-dep_OMP_SusC/RagA"/>
</dbReference>
<dbReference type="EMBL" id="JAELVQ010000031">
    <property type="protein sequence ID" value="MBJ6369607.1"/>
    <property type="molecule type" value="Genomic_DNA"/>
</dbReference>
<dbReference type="SUPFAM" id="SSF56935">
    <property type="entry name" value="Porins"/>
    <property type="match status" value="1"/>
</dbReference>
<evidence type="ECO:0000256" key="2">
    <source>
        <dbReference type="ARBA" id="ARBA00022448"/>
    </source>
</evidence>
<feature type="domain" description="Secretin/TonB short N-terminal" evidence="9">
    <location>
        <begin position="71"/>
        <end position="122"/>
    </location>
</feature>
<name>A0A8J7J499_9FLAO</name>
<gene>
    <name evidence="10" type="ORF">JF259_16085</name>
</gene>
<protein>
    <submittedName>
        <fullName evidence="10">TonB-dependent receptor</fullName>
    </submittedName>
</protein>
<keyword evidence="10" id="KW-0675">Receptor</keyword>
<evidence type="ECO:0000256" key="8">
    <source>
        <dbReference type="SAM" id="Phobius"/>
    </source>
</evidence>
<dbReference type="FunFam" id="2.170.130.10:FF:000003">
    <property type="entry name" value="SusC/RagA family TonB-linked outer membrane protein"/>
    <property type="match status" value="1"/>
</dbReference>
<dbReference type="SMART" id="SM00965">
    <property type="entry name" value="STN"/>
    <property type="match status" value="1"/>
</dbReference>
<keyword evidence="5 7" id="KW-0472">Membrane</keyword>
<evidence type="ECO:0000256" key="3">
    <source>
        <dbReference type="ARBA" id="ARBA00022452"/>
    </source>
</evidence>
<comment type="similarity">
    <text evidence="7">Belongs to the TonB-dependent receptor family.</text>
</comment>
<dbReference type="InterPro" id="IPR036942">
    <property type="entry name" value="Beta-barrel_TonB_sf"/>
</dbReference>
<dbReference type="InterPro" id="IPR023997">
    <property type="entry name" value="TonB-dep_OMP_SusC/RagA_CS"/>
</dbReference>
<dbReference type="PROSITE" id="PS52016">
    <property type="entry name" value="TONB_DEPENDENT_REC_3"/>
    <property type="match status" value="1"/>
</dbReference>
<dbReference type="RefSeq" id="WP_199116733.1">
    <property type="nucleotide sequence ID" value="NZ_JAELVQ010000031.1"/>
</dbReference>
<dbReference type="InterPro" id="IPR037066">
    <property type="entry name" value="Plug_dom_sf"/>
</dbReference>
<evidence type="ECO:0000313" key="10">
    <source>
        <dbReference type="EMBL" id="MBJ6369607.1"/>
    </source>
</evidence>
<evidence type="ECO:0000256" key="1">
    <source>
        <dbReference type="ARBA" id="ARBA00004571"/>
    </source>
</evidence>
<dbReference type="InterPro" id="IPR011662">
    <property type="entry name" value="Secretin/TonB_short_N"/>
</dbReference>
<organism evidence="10 11">
    <name type="scientific">Snuella sedimenti</name>
    <dbReference type="NCBI Taxonomy" id="2798802"/>
    <lineage>
        <taxon>Bacteria</taxon>
        <taxon>Pseudomonadati</taxon>
        <taxon>Bacteroidota</taxon>
        <taxon>Flavobacteriia</taxon>
        <taxon>Flavobacteriales</taxon>
        <taxon>Flavobacteriaceae</taxon>
        <taxon>Snuella</taxon>
    </lineage>
</organism>
<keyword evidence="6 7" id="KW-0998">Cell outer membrane</keyword>
<dbReference type="Gene3D" id="2.60.40.1120">
    <property type="entry name" value="Carboxypeptidase-like, regulatory domain"/>
    <property type="match status" value="1"/>
</dbReference>
<dbReference type="Gene3D" id="2.40.170.20">
    <property type="entry name" value="TonB-dependent receptor, beta-barrel domain"/>
    <property type="match status" value="1"/>
</dbReference>
<dbReference type="Proteomes" id="UP000610931">
    <property type="component" value="Unassembled WGS sequence"/>
</dbReference>
<comment type="subcellular location">
    <subcellularLocation>
        <location evidence="1 7">Cell outer membrane</location>
        <topology evidence="1 7">Multi-pass membrane protein</topology>
    </subcellularLocation>
</comment>
<dbReference type="Pfam" id="PF07660">
    <property type="entry name" value="STN"/>
    <property type="match status" value="1"/>
</dbReference>
<proteinExistence type="inferred from homology"/>
<dbReference type="PROSITE" id="PS00018">
    <property type="entry name" value="EF_HAND_1"/>
    <property type="match status" value="1"/>
</dbReference>
<dbReference type="Pfam" id="PF07715">
    <property type="entry name" value="Plug"/>
    <property type="match status" value="1"/>
</dbReference>
<keyword evidence="4 7" id="KW-0812">Transmembrane</keyword>
<keyword evidence="2 7" id="KW-0813">Transport</keyword>
<keyword evidence="8" id="KW-1133">Transmembrane helix</keyword>
<dbReference type="InterPro" id="IPR039426">
    <property type="entry name" value="TonB-dep_rcpt-like"/>
</dbReference>
<keyword evidence="3 7" id="KW-1134">Transmembrane beta strand</keyword>
<dbReference type="SUPFAM" id="SSF49464">
    <property type="entry name" value="Carboxypeptidase regulatory domain-like"/>
    <property type="match status" value="1"/>
</dbReference>
<dbReference type="NCBIfam" id="TIGR04057">
    <property type="entry name" value="SusC_RagA_signa"/>
    <property type="match status" value="1"/>
</dbReference>
<evidence type="ECO:0000256" key="4">
    <source>
        <dbReference type="ARBA" id="ARBA00022692"/>
    </source>
</evidence>
<dbReference type="InterPro" id="IPR012910">
    <property type="entry name" value="Plug_dom"/>
</dbReference>
<keyword evidence="11" id="KW-1185">Reference proteome</keyword>
<dbReference type="AlphaFoldDB" id="A0A8J7J499"/>
<dbReference type="Gene3D" id="2.170.130.10">
    <property type="entry name" value="TonB-dependent receptor, plug domain"/>
    <property type="match status" value="1"/>
</dbReference>
<evidence type="ECO:0000256" key="7">
    <source>
        <dbReference type="PROSITE-ProRule" id="PRU01360"/>
    </source>
</evidence>
<feature type="transmembrane region" description="Helical" evidence="8">
    <location>
        <begin position="16"/>
        <end position="40"/>
    </location>
</feature>
<dbReference type="InterPro" id="IPR008969">
    <property type="entry name" value="CarboxyPept-like_regulatory"/>
</dbReference>
<sequence length="1159" mass="129884">MNKIISAPANSCKNSIGYYLIIAMRAFLLFICIGLSSAYANHSYAQTKINVNVKEITFEELFKVIQSESKYVFFYKDSDLNIGKKVTLNIQNAPLESILNTVFKGTNLNFKIKNRQVVIKNEGKNKSKVDEKLLKRQNYVIKGYVTDKKGVPLIGANILEKGTKNGIQADFDGNFELTVSSGNSTLVISYLGYLSQEIAIQERERINIILEEDLEQLGEVVLVGYGTQKKESVVSAITTVKPADLKIPSSNLTASFSGVIPGLISFQTSGEPGADNAAFFIRGVTTFGYANSPLILIDGMESTTDDLARIDVDDIADFSIMKDATSAALYGSRGANGVILINTKDGVKGKAKVSFKFENYASSNVTDIEFADPVTYMILNNEAVQTRRGLSNQSTVALPFTQNQIDAVASGTNKNVFPAVDWRDKLFKDKAVNQRLNLNVSGGGDVAKYYLSVTYTRDTGILKIDDRNDYNTGIKLNKFQIRSNNILNITKTLEARVQTYIAVDDYTGPLGGASSLFKKVANASPVLFPAYYEPDQANLYNPNILFGNFDDGSYINPYTESIKGYRDYTRSKLNAQINLKQKITEEISLRAKIGYDRNSYFELNRQMTPAFYNIGSYDELSDVYTLKFLNEESNPENVLSFVGSPSNVSTVFYGEFAANYNKTFLDIHDFTAMLVSTIRESADNTATDLQSSLPKRNLSLAGRFSYALKSKYFLEFVFGYNGSERFAKKERFGYFPSLGFGWDISKENFWKNIKPIVNKFKITSTYGLVGNDNIGSASDRFFYLSLVNLSANGRSATFGENYGYNLNGVDITRYENSDITWETAKKFNLGLQLGLFKNKIEINADYFSEKRENIFTQRAAVPSSLGLTADIFANSGAAKSQGVEFSLKLRENWGKNWWIQGTGNFTYAKGVYTQFDEPDYSSTPWLSVIGNRINQAYGYVVERLFVDESDVANSPAQFGEPNIAYTAGDIKYKDINNDGKINTQDVVPIGNSLSPEINYGFGFSLGYKNLDFNCFFNGLANRTIFIDSDETAPFRNTSIDDQTGVRNLLKTYADDHWSEENRNIYALWPRLSDQTIQNNNQRSTWFMRDGSLLRLKSVEIGYTLDKLFGDKMFENVRFYLSGTNLFTLSKFDLWDVELGGNAFTYPIQKVYNFGLRANF</sequence>
<evidence type="ECO:0000259" key="9">
    <source>
        <dbReference type="SMART" id="SM00965"/>
    </source>
</evidence>
<dbReference type="Pfam" id="PF13715">
    <property type="entry name" value="CarbopepD_reg_2"/>
    <property type="match status" value="1"/>
</dbReference>
<comment type="caution">
    <text evidence="10">The sequence shown here is derived from an EMBL/GenBank/DDBJ whole genome shotgun (WGS) entry which is preliminary data.</text>
</comment>